<dbReference type="InterPro" id="IPR029045">
    <property type="entry name" value="ClpP/crotonase-like_dom_sf"/>
</dbReference>
<evidence type="ECO:0000313" key="2">
    <source>
        <dbReference type="EMBL" id="KAF0761311.1"/>
    </source>
</evidence>
<dbReference type="Gene3D" id="3.90.226.10">
    <property type="entry name" value="2-enoyl-CoA Hydratase, Chain A, domain 1"/>
    <property type="match status" value="1"/>
</dbReference>
<dbReference type="InterPro" id="IPR001753">
    <property type="entry name" value="Enoyl-CoA_hydra/iso"/>
</dbReference>
<gene>
    <name evidence="2" type="ORF">FWK35_00004157</name>
</gene>
<accession>A0A6G0YTT3</accession>
<dbReference type="OrthoDB" id="448450at2759"/>
<comment type="similarity">
    <text evidence="1">Belongs to the enoyl-CoA hydratase/isomerase family.</text>
</comment>
<proteinExistence type="inferred from homology"/>
<dbReference type="SUPFAM" id="SSF52096">
    <property type="entry name" value="ClpP/crotonase"/>
    <property type="match status" value="1"/>
</dbReference>
<dbReference type="Pfam" id="PF00378">
    <property type="entry name" value="ECH_1"/>
    <property type="match status" value="1"/>
</dbReference>
<dbReference type="Proteomes" id="UP000478052">
    <property type="component" value="Unassembled WGS sequence"/>
</dbReference>
<protein>
    <submittedName>
        <fullName evidence="2">Putative enoyl-CoA hydratase, mitochondrial</fullName>
    </submittedName>
</protein>
<dbReference type="PANTHER" id="PTHR43802:SF1">
    <property type="entry name" value="IP11341P-RELATED"/>
    <property type="match status" value="1"/>
</dbReference>
<dbReference type="EMBL" id="VUJU01002433">
    <property type="protein sequence ID" value="KAF0761311.1"/>
    <property type="molecule type" value="Genomic_DNA"/>
</dbReference>
<feature type="non-terminal residue" evidence="2">
    <location>
        <position position="1"/>
    </location>
</feature>
<name>A0A6G0YTT3_APHCR</name>
<keyword evidence="3" id="KW-1185">Reference proteome</keyword>
<sequence>LLVDNVNKITIDSVLNFKYNIISMAFLKQFTLFLYSTKYLRFNTSTKCNKLFSCGAVPTSNVFMYFIISETIHPNIKTSKHQHITLISLNRPDDKNSLNVETLYDLRKAVTNFENDSSSTVAVLYGEGGSFCAGMDSNELSNAPQIFNEFLQSHCQKPIIAAVSGFAYNAGFDLCLWCDLRIVEENAVMAIDRKLKTSKSEMSFKRLLKSVGYSRTMDILLTGRDVHSKEAFECGLANRVVACGSSVGQAVLMAFNISKFPQKSINDDRNVIHKMVSE</sequence>
<dbReference type="CDD" id="cd06558">
    <property type="entry name" value="crotonase-like"/>
    <property type="match status" value="1"/>
</dbReference>
<dbReference type="AlphaFoldDB" id="A0A6G0YTT3"/>
<dbReference type="PANTHER" id="PTHR43802">
    <property type="entry name" value="ENOYL-COA HYDRATASE"/>
    <property type="match status" value="1"/>
</dbReference>
<reference evidence="2 3" key="1">
    <citation type="submission" date="2019-08" db="EMBL/GenBank/DDBJ databases">
        <title>Whole genome of Aphis craccivora.</title>
        <authorList>
            <person name="Voronova N.V."/>
            <person name="Shulinski R.S."/>
            <person name="Bandarenka Y.V."/>
            <person name="Zhorov D.G."/>
            <person name="Warner D."/>
        </authorList>
    </citation>
    <scope>NUCLEOTIDE SEQUENCE [LARGE SCALE GENOMIC DNA]</scope>
    <source>
        <strain evidence="2">180601</strain>
        <tissue evidence="2">Whole Body</tissue>
    </source>
</reference>
<comment type="caution">
    <text evidence="2">The sequence shown here is derived from an EMBL/GenBank/DDBJ whole genome shotgun (WGS) entry which is preliminary data.</text>
</comment>
<evidence type="ECO:0000256" key="1">
    <source>
        <dbReference type="ARBA" id="ARBA00005254"/>
    </source>
</evidence>
<evidence type="ECO:0000313" key="3">
    <source>
        <dbReference type="Proteomes" id="UP000478052"/>
    </source>
</evidence>
<organism evidence="2 3">
    <name type="scientific">Aphis craccivora</name>
    <name type="common">Cowpea aphid</name>
    <dbReference type="NCBI Taxonomy" id="307492"/>
    <lineage>
        <taxon>Eukaryota</taxon>
        <taxon>Metazoa</taxon>
        <taxon>Ecdysozoa</taxon>
        <taxon>Arthropoda</taxon>
        <taxon>Hexapoda</taxon>
        <taxon>Insecta</taxon>
        <taxon>Pterygota</taxon>
        <taxon>Neoptera</taxon>
        <taxon>Paraneoptera</taxon>
        <taxon>Hemiptera</taxon>
        <taxon>Sternorrhyncha</taxon>
        <taxon>Aphidomorpha</taxon>
        <taxon>Aphidoidea</taxon>
        <taxon>Aphididae</taxon>
        <taxon>Aphidini</taxon>
        <taxon>Aphis</taxon>
        <taxon>Aphis</taxon>
    </lineage>
</organism>